<feature type="binding site" evidence="9">
    <location>
        <begin position="185"/>
        <end position="186"/>
    </location>
    <ligand>
        <name>2-[(2R,5Z)-2-carboxy-4-methylthiazol-5(2H)-ylidene]ethyl phosphate</name>
        <dbReference type="ChEBI" id="CHEBI:62899"/>
    </ligand>
</feature>
<dbReference type="InterPro" id="IPR036206">
    <property type="entry name" value="ThiamineP_synth_sf"/>
</dbReference>
<evidence type="ECO:0000256" key="4">
    <source>
        <dbReference type="ARBA" id="ARBA00022842"/>
    </source>
</evidence>
<sequence>MKSVDYSIYLVTDRDLITGDNLLNEIEESLIGGTKLVQLREKNATTREFLKLATELKELCHRYNAKLLINDRIDIALAINADGVHLGQTDMPADIARKILGEDKIIGVSTQTIEMAKEAESLGADYIGVGAVFPTQTKDVIYDMNPEILSSIAVSVSIPVVAIGGINRNTIDDLKDIDVAGYAVVTGILMAEDKKSETEYLLNKYRENTRSFNAK</sequence>
<keyword evidence="2 9" id="KW-0808">Transferase</keyword>
<feature type="binding site" evidence="9">
    <location>
        <position position="138"/>
    </location>
    <ligand>
        <name>4-amino-2-methyl-5-(diphosphooxymethyl)pyrimidine</name>
        <dbReference type="ChEBI" id="CHEBI:57841"/>
    </ligand>
</feature>
<feature type="binding site" evidence="9">
    <location>
        <position position="70"/>
    </location>
    <ligand>
        <name>4-amino-2-methyl-5-(diphosphooxymethyl)pyrimidine</name>
        <dbReference type="ChEBI" id="CHEBI:57841"/>
    </ligand>
</feature>
<feature type="binding site" evidence="9">
    <location>
        <begin position="135"/>
        <end position="137"/>
    </location>
    <ligand>
        <name>2-[(2R,5Z)-2-carboxy-4-methylthiazol-5(2H)-ylidene]ethyl phosphate</name>
        <dbReference type="ChEBI" id="CHEBI:62899"/>
    </ligand>
</feature>
<proteinExistence type="inferred from homology"/>
<reference evidence="13 14" key="1">
    <citation type="submission" date="2018-06" db="EMBL/GenBank/DDBJ databases">
        <authorList>
            <consortium name="Pathogen Informatics"/>
            <person name="Doyle S."/>
        </authorList>
    </citation>
    <scope>NUCLEOTIDE SEQUENCE [LARGE SCALE GENOMIC DNA]</scope>
    <source>
        <strain evidence="13 14">NCTC11088</strain>
    </source>
</reference>
<comment type="similarity">
    <text evidence="9 10">Belongs to the thiamine-phosphate synthase family.</text>
</comment>
<feature type="binding site" evidence="9">
    <location>
        <position position="109"/>
    </location>
    <ligand>
        <name>4-amino-2-methyl-5-(diphosphooxymethyl)pyrimidine</name>
        <dbReference type="ChEBI" id="CHEBI:57841"/>
    </ligand>
</feature>
<keyword evidence="3 9" id="KW-0479">Metal-binding</keyword>
<dbReference type="Proteomes" id="UP000254777">
    <property type="component" value="Unassembled WGS sequence"/>
</dbReference>
<comment type="function">
    <text evidence="9">Condenses 4-methyl-5-(beta-hydroxyethyl)thiazole monophosphate (THZ-P) and 2-methyl-4-amino-5-hydroxymethyl pyrimidine pyrophosphate (HMP-PP) to form thiamine monophosphate (TMP).</text>
</comment>
<comment type="catalytic activity">
    <reaction evidence="8 9 10">
        <text>2-[(2R,5Z)-2-carboxy-4-methylthiazol-5(2H)-ylidene]ethyl phosphate + 4-amino-2-methyl-5-(diphosphooxymethyl)pyrimidine + 2 H(+) = thiamine phosphate + CO2 + diphosphate</text>
        <dbReference type="Rhea" id="RHEA:47844"/>
        <dbReference type="ChEBI" id="CHEBI:15378"/>
        <dbReference type="ChEBI" id="CHEBI:16526"/>
        <dbReference type="ChEBI" id="CHEBI:33019"/>
        <dbReference type="ChEBI" id="CHEBI:37575"/>
        <dbReference type="ChEBI" id="CHEBI:57841"/>
        <dbReference type="ChEBI" id="CHEBI:62899"/>
        <dbReference type="EC" id="2.5.1.3"/>
    </reaction>
</comment>
<organism evidence="13 14">
    <name type="scientific">Peptoniphilus indolicus</name>
    <dbReference type="NCBI Taxonomy" id="33030"/>
    <lineage>
        <taxon>Bacteria</taxon>
        <taxon>Bacillati</taxon>
        <taxon>Bacillota</taxon>
        <taxon>Tissierellia</taxon>
        <taxon>Tissierellales</taxon>
        <taxon>Peptoniphilaceae</taxon>
        <taxon>Peptoniphilus</taxon>
    </lineage>
</organism>
<dbReference type="InterPro" id="IPR022998">
    <property type="entry name" value="ThiamineP_synth_TenI"/>
</dbReference>
<dbReference type="PANTHER" id="PTHR20857">
    <property type="entry name" value="THIAMINE-PHOSPHATE PYROPHOSPHORYLASE"/>
    <property type="match status" value="1"/>
</dbReference>
<keyword evidence="5 9" id="KW-0784">Thiamine biosynthesis</keyword>
<dbReference type="Gene3D" id="3.20.20.70">
    <property type="entry name" value="Aldolase class I"/>
    <property type="match status" value="1"/>
</dbReference>
<feature type="binding site" evidence="9">
    <location>
        <position position="90"/>
    </location>
    <ligand>
        <name>Mg(2+)</name>
        <dbReference type="ChEBI" id="CHEBI:18420"/>
    </ligand>
</feature>
<dbReference type="EC" id="2.5.1.3" evidence="9"/>
<feature type="binding site" evidence="9">
    <location>
        <position position="71"/>
    </location>
    <ligand>
        <name>Mg(2+)</name>
        <dbReference type="ChEBI" id="CHEBI:18420"/>
    </ligand>
</feature>
<comment type="pathway">
    <text evidence="1 9 11">Cofactor biosynthesis; thiamine diphosphate biosynthesis; thiamine phosphate from 4-amino-2-methyl-5-diphosphomethylpyrimidine and 4-methyl-5-(2-phosphoethyl)-thiazole: step 1/1.</text>
</comment>
<feature type="binding site" evidence="9">
    <location>
        <begin position="38"/>
        <end position="42"/>
    </location>
    <ligand>
        <name>4-amino-2-methyl-5-(diphosphooxymethyl)pyrimidine</name>
        <dbReference type="ChEBI" id="CHEBI:57841"/>
    </ligand>
</feature>
<dbReference type="CDD" id="cd00564">
    <property type="entry name" value="TMP_TenI"/>
    <property type="match status" value="1"/>
</dbReference>
<dbReference type="FunFam" id="3.20.20.70:FF:000096">
    <property type="entry name" value="Thiamine-phosphate synthase"/>
    <property type="match status" value="1"/>
</dbReference>
<dbReference type="GO" id="GO:0005737">
    <property type="term" value="C:cytoplasm"/>
    <property type="evidence" value="ECO:0007669"/>
    <property type="project" value="TreeGrafter"/>
</dbReference>
<evidence type="ECO:0000256" key="5">
    <source>
        <dbReference type="ARBA" id="ARBA00022977"/>
    </source>
</evidence>
<dbReference type="EMBL" id="UGTH01000001">
    <property type="protein sequence ID" value="SUB75171.1"/>
    <property type="molecule type" value="Genomic_DNA"/>
</dbReference>
<dbReference type="AlphaFoldDB" id="A0A379DC62"/>
<dbReference type="PANTHER" id="PTHR20857:SF23">
    <property type="entry name" value="THIAMINE BIOSYNTHETIC BIFUNCTIONAL ENZYME"/>
    <property type="match status" value="1"/>
</dbReference>
<gene>
    <name evidence="9 13" type="primary">thiE</name>
    <name evidence="13" type="ORF">NCTC11088_00958</name>
</gene>
<dbReference type="InterPro" id="IPR034291">
    <property type="entry name" value="TMP_synthase"/>
</dbReference>
<evidence type="ECO:0000256" key="11">
    <source>
        <dbReference type="RuleBase" id="RU004253"/>
    </source>
</evidence>
<evidence type="ECO:0000256" key="2">
    <source>
        <dbReference type="ARBA" id="ARBA00022679"/>
    </source>
</evidence>
<evidence type="ECO:0000313" key="14">
    <source>
        <dbReference type="Proteomes" id="UP000254777"/>
    </source>
</evidence>
<dbReference type="GO" id="GO:0009228">
    <property type="term" value="P:thiamine biosynthetic process"/>
    <property type="evidence" value="ECO:0007669"/>
    <property type="project" value="UniProtKB-KW"/>
</dbReference>
<evidence type="ECO:0000256" key="10">
    <source>
        <dbReference type="RuleBase" id="RU003826"/>
    </source>
</evidence>
<dbReference type="UniPathway" id="UPA00060">
    <property type="reaction ID" value="UER00141"/>
</dbReference>
<dbReference type="InterPro" id="IPR013785">
    <property type="entry name" value="Aldolase_TIM"/>
</dbReference>
<feature type="domain" description="Thiamine phosphate synthase/TenI" evidence="12">
    <location>
        <begin position="8"/>
        <end position="188"/>
    </location>
</feature>
<evidence type="ECO:0000256" key="3">
    <source>
        <dbReference type="ARBA" id="ARBA00022723"/>
    </source>
</evidence>
<dbReference type="GO" id="GO:0000287">
    <property type="term" value="F:magnesium ion binding"/>
    <property type="evidence" value="ECO:0007669"/>
    <property type="project" value="UniProtKB-UniRule"/>
</dbReference>
<comment type="catalytic activity">
    <reaction evidence="6 9 10">
        <text>4-methyl-5-(2-phosphooxyethyl)-thiazole + 4-amino-2-methyl-5-(diphosphooxymethyl)pyrimidine + H(+) = thiamine phosphate + diphosphate</text>
        <dbReference type="Rhea" id="RHEA:22328"/>
        <dbReference type="ChEBI" id="CHEBI:15378"/>
        <dbReference type="ChEBI" id="CHEBI:33019"/>
        <dbReference type="ChEBI" id="CHEBI:37575"/>
        <dbReference type="ChEBI" id="CHEBI:57841"/>
        <dbReference type="ChEBI" id="CHEBI:58296"/>
        <dbReference type="EC" id="2.5.1.3"/>
    </reaction>
</comment>
<name>A0A379DC62_9FIRM</name>
<dbReference type="NCBIfam" id="TIGR00693">
    <property type="entry name" value="thiE"/>
    <property type="match status" value="1"/>
</dbReference>
<evidence type="ECO:0000256" key="9">
    <source>
        <dbReference type="HAMAP-Rule" id="MF_00097"/>
    </source>
</evidence>
<accession>A0A379DC62</accession>
<feature type="binding site" evidence="9">
    <location>
        <position position="165"/>
    </location>
    <ligand>
        <name>2-[(2R,5Z)-2-carboxy-4-methylthiazol-5(2H)-ylidene]ethyl phosphate</name>
        <dbReference type="ChEBI" id="CHEBI:62899"/>
    </ligand>
</feature>
<comment type="cofactor">
    <cofactor evidence="9">
        <name>Mg(2+)</name>
        <dbReference type="ChEBI" id="CHEBI:18420"/>
    </cofactor>
    <text evidence="9">Binds 1 Mg(2+) ion per subunit.</text>
</comment>
<protein>
    <recommendedName>
        <fullName evidence="9">Thiamine-phosphate synthase</fullName>
        <shortName evidence="9">TP synthase</shortName>
        <shortName evidence="9">TPS</shortName>
        <ecNumber evidence="9">2.5.1.3</ecNumber>
    </recommendedName>
    <alternativeName>
        <fullName evidence="9">Thiamine-phosphate pyrophosphorylase</fullName>
        <shortName evidence="9">TMP pyrophosphorylase</shortName>
        <shortName evidence="9">TMP-PPase</shortName>
    </alternativeName>
</protein>
<evidence type="ECO:0000259" key="12">
    <source>
        <dbReference type="Pfam" id="PF02581"/>
    </source>
</evidence>
<evidence type="ECO:0000256" key="7">
    <source>
        <dbReference type="ARBA" id="ARBA00047851"/>
    </source>
</evidence>
<evidence type="ECO:0000313" key="13">
    <source>
        <dbReference type="EMBL" id="SUB75171.1"/>
    </source>
</evidence>
<dbReference type="GO" id="GO:0009229">
    <property type="term" value="P:thiamine diphosphate biosynthetic process"/>
    <property type="evidence" value="ECO:0007669"/>
    <property type="project" value="UniProtKB-UniRule"/>
</dbReference>
<evidence type="ECO:0000256" key="1">
    <source>
        <dbReference type="ARBA" id="ARBA00005165"/>
    </source>
</evidence>
<dbReference type="SUPFAM" id="SSF51391">
    <property type="entry name" value="Thiamin phosphate synthase"/>
    <property type="match status" value="1"/>
</dbReference>
<dbReference type="HAMAP" id="MF_00097">
    <property type="entry name" value="TMP_synthase"/>
    <property type="match status" value="1"/>
</dbReference>
<comment type="catalytic activity">
    <reaction evidence="7 9 10">
        <text>2-(2-carboxy-4-methylthiazol-5-yl)ethyl phosphate + 4-amino-2-methyl-5-(diphosphooxymethyl)pyrimidine + 2 H(+) = thiamine phosphate + CO2 + diphosphate</text>
        <dbReference type="Rhea" id="RHEA:47848"/>
        <dbReference type="ChEBI" id="CHEBI:15378"/>
        <dbReference type="ChEBI" id="CHEBI:16526"/>
        <dbReference type="ChEBI" id="CHEBI:33019"/>
        <dbReference type="ChEBI" id="CHEBI:37575"/>
        <dbReference type="ChEBI" id="CHEBI:57841"/>
        <dbReference type="ChEBI" id="CHEBI:62890"/>
        <dbReference type="EC" id="2.5.1.3"/>
    </reaction>
</comment>
<evidence type="ECO:0000256" key="6">
    <source>
        <dbReference type="ARBA" id="ARBA00047334"/>
    </source>
</evidence>
<evidence type="ECO:0000256" key="8">
    <source>
        <dbReference type="ARBA" id="ARBA00047883"/>
    </source>
</evidence>
<keyword evidence="4 9" id="KW-0460">Magnesium</keyword>
<dbReference type="GO" id="GO:0004789">
    <property type="term" value="F:thiamine-phosphate diphosphorylase activity"/>
    <property type="evidence" value="ECO:0007669"/>
    <property type="project" value="UniProtKB-UniRule"/>
</dbReference>
<dbReference type="Pfam" id="PF02581">
    <property type="entry name" value="TMP-TENI"/>
    <property type="match status" value="1"/>
</dbReference>